<evidence type="ECO:0000313" key="1">
    <source>
        <dbReference type="EMBL" id="NPU69746.1"/>
    </source>
</evidence>
<dbReference type="SUPFAM" id="SSF53335">
    <property type="entry name" value="S-adenosyl-L-methionine-dependent methyltransferases"/>
    <property type="match status" value="1"/>
</dbReference>
<keyword evidence="1" id="KW-0489">Methyltransferase</keyword>
<dbReference type="InterPro" id="IPR029063">
    <property type="entry name" value="SAM-dependent_MTases_sf"/>
</dbReference>
<dbReference type="EMBL" id="JABFDN010000022">
    <property type="protein sequence ID" value="NPU69746.1"/>
    <property type="molecule type" value="Genomic_DNA"/>
</dbReference>
<dbReference type="CDD" id="cd02440">
    <property type="entry name" value="AdoMet_MTases"/>
    <property type="match status" value="1"/>
</dbReference>
<name>A0ABX2CNL8_9BRAD</name>
<dbReference type="PANTHER" id="PTHR43861">
    <property type="entry name" value="TRANS-ACONITATE 2-METHYLTRANSFERASE-RELATED"/>
    <property type="match status" value="1"/>
</dbReference>
<dbReference type="Pfam" id="PF13489">
    <property type="entry name" value="Methyltransf_23"/>
    <property type="match status" value="1"/>
</dbReference>
<dbReference type="Gene3D" id="3.40.50.150">
    <property type="entry name" value="Vaccinia Virus protein VP39"/>
    <property type="match status" value="1"/>
</dbReference>
<evidence type="ECO:0000313" key="2">
    <source>
        <dbReference type="Proteomes" id="UP000886476"/>
    </source>
</evidence>
<organism evidence="1 2">
    <name type="scientific">Bradyrhizobium aeschynomenes</name>
    <dbReference type="NCBI Taxonomy" id="2734909"/>
    <lineage>
        <taxon>Bacteria</taxon>
        <taxon>Pseudomonadati</taxon>
        <taxon>Pseudomonadota</taxon>
        <taxon>Alphaproteobacteria</taxon>
        <taxon>Hyphomicrobiales</taxon>
        <taxon>Nitrobacteraceae</taxon>
        <taxon>Bradyrhizobium</taxon>
    </lineage>
</organism>
<dbReference type="Proteomes" id="UP000886476">
    <property type="component" value="Unassembled WGS sequence"/>
</dbReference>
<gene>
    <name evidence="1" type="ORF">HL667_32480</name>
</gene>
<dbReference type="GO" id="GO:0032259">
    <property type="term" value="P:methylation"/>
    <property type="evidence" value="ECO:0007669"/>
    <property type="project" value="UniProtKB-KW"/>
</dbReference>
<dbReference type="GO" id="GO:0008168">
    <property type="term" value="F:methyltransferase activity"/>
    <property type="evidence" value="ECO:0007669"/>
    <property type="project" value="UniProtKB-KW"/>
</dbReference>
<protein>
    <submittedName>
        <fullName evidence="1">Class I SAM-dependent methyltransferase</fullName>
    </submittedName>
</protein>
<sequence>MTEAAHRIVAHYETHALSWDADRRAAAWTDRPAIDRFVALLRPGATVLDFGCGGGVPVAAHIVAQGFSVTGVDSSPTMISLCRTRMPGQAWIVADMRSFTSDRRFDGVLAWDSFFHLAHDDQRRMFPIFAACTAPDGVLMFNAGPAHGEAMGSYRGDPLYHASLDPSEYEALLLDGGFALITHVTGDPSTGGRSFWLARRLAPAHGGDQRRSDAQAQW</sequence>
<dbReference type="PANTHER" id="PTHR43861:SF1">
    <property type="entry name" value="TRANS-ACONITATE 2-METHYLTRANSFERASE"/>
    <property type="match status" value="1"/>
</dbReference>
<dbReference type="RefSeq" id="WP_172115087.1">
    <property type="nucleotide sequence ID" value="NZ_JABFDN010000022.1"/>
</dbReference>
<proteinExistence type="predicted"/>
<keyword evidence="2" id="KW-1185">Reference proteome</keyword>
<reference evidence="1" key="1">
    <citation type="submission" date="2020-05" db="EMBL/GenBank/DDBJ databases">
        <title>Nod-independent and nitrogen-fixing Bradyrhizobium aeschynomene sp. nov. isolated from nodules of Aeschynomene indica.</title>
        <authorList>
            <person name="Zhang Z."/>
        </authorList>
    </citation>
    <scope>NUCLEOTIDE SEQUENCE</scope>
    <source>
        <strain evidence="1">83012</strain>
    </source>
</reference>
<keyword evidence="1" id="KW-0808">Transferase</keyword>
<accession>A0ABX2CNL8</accession>
<comment type="caution">
    <text evidence="1">The sequence shown here is derived from an EMBL/GenBank/DDBJ whole genome shotgun (WGS) entry which is preliminary data.</text>
</comment>